<dbReference type="Proteomes" id="UP000030758">
    <property type="component" value="Unassembled WGS sequence"/>
</dbReference>
<protein>
    <submittedName>
        <fullName evidence="1">Uncharacterized protein</fullName>
    </submittedName>
</protein>
<reference evidence="1" key="1">
    <citation type="journal article" date="2014" name="Nat. Genet.">
        <title>Genome and transcriptome of the porcine whipworm Trichuris suis.</title>
        <authorList>
            <person name="Jex A.R."/>
            <person name="Nejsum P."/>
            <person name="Schwarz E.M."/>
            <person name="Hu L."/>
            <person name="Young N.D."/>
            <person name="Hall R.S."/>
            <person name="Korhonen P.K."/>
            <person name="Liao S."/>
            <person name="Thamsborg S."/>
            <person name="Xia J."/>
            <person name="Xu P."/>
            <person name="Wang S."/>
            <person name="Scheerlinck J.P."/>
            <person name="Hofmann A."/>
            <person name="Sternberg P.W."/>
            <person name="Wang J."/>
            <person name="Gasser R.B."/>
        </authorList>
    </citation>
    <scope>NUCLEOTIDE SEQUENCE [LARGE SCALE GENOMIC DNA]</scope>
    <source>
        <strain evidence="1">DCEP-RM93F</strain>
    </source>
</reference>
<organism evidence="1">
    <name type="scientific">Trichuris suis</name>
    <name type="common">pig whipworm</name>
    <dbReference type="NCBI Taxonomy" id="68888"/>
    <lineage>
        <taxon>Eukaryota</taxon>
        <taxon>Metazoa</taxon>
        <taxon>Ecdysozoa</taxon>
        <taxon>Nematoda</taxon>
        <taxon>Enoplea</taxon>
        <taxon>Dorylaimia</taxon>
        <taxon>Trichinellida</taxon>
        <taxon>Trichuridae</taxon>
        <taxon>Trichuris</taxon>
    </lineage>
</organism>
<proteinExistence type="predicted"/>
<sequence>MLSGSISHLWLTSASMKSGGRFLLRDYHCTVNQEFKRFPASCCSRNRRAAARIIERRYGGVHFLFQL</sequence>
<name>A0A085NK72_9BILA</name>
<dbReference type="AlphaFoldDB" id="A0A085NK72"/>
<gene>
    <name evidence="1" type="ORF">M514_17990</name>
</gene>
<accession>A0A085NK72</accession>
<evidence type="ECO:0000313" key="1">
    <source>
        <dbReference type="EMBL" id="KFD69868.1"/>
    </source>
</evidence>
<dbReference type="EMBL" id="KL367492">
    <property type="protein sequence ID" value="KFD69868.1"/>
    <property type="molecule type" value="Genomic_DNA"/>
</dbReference>